<reference evidence="4" key="1">
    <citation type="submission" date="2023-07" db="EMBL/GenBank/DDBJ databases">
        <title>draft genome sequence of fig (Ficus carica).</title>
        <authorList>
            <person name="Takahashi T."/>
            <person name="Nishimura K."/>
        </authorList>
    </citation>
    <scope>NUCLEOTIDE SEQUENCE</scope>
</reference>
<sequence>MFPGFGNNKREKKEGFFLKNGGAALENIISLHNGDCNPIRSYSAQQLQEATGDFRWPIDQGYKMYKGVHEDREISVKRFTPGHVDDEVTERIAKEVAIASRMSSHKNVLKLLGCCLETELPLLVYEFPTMANLESHIYDGNNKLSWEQKLRIAIGIANAVAYLHHGLRKTIIHRSIQPSNIFIDQWETAKLFELQDAIPIPEGETHVRSKIIGTQRSVAPEICRDGHYTEKVDVYAFGILLFQVLTDGFSSSFHDFYSNVSAESGSSSTFPSDDCSE</sequence>
<name>A0AA87ZN47_FICCA</name>
<organism evidence="4 5">
    <name type="scientific">Ficus carica</name>
    <name type="common">Common fig</name>
    <dbReference type="NCBI Taxonomy" id="3494"/>
    <lineage>
        <taxon>Eukaryota</taxon>
        <taxon>Viridiplantae</taxon>
        <taxon>Streptophyta</taxon>
        <taxon>Embryophyta</taxon>
        <taxon>Tracheophyta</taxon>
        <taxon>Spermatophyta</taxon>
        <taxon>Magnoliopsida</taxon>
        <taxon>eudicotyledons</taxon>
        <taxon>Gunneridae</taxon>
        <taxon>Pentapetalae</taxon>
        <taxon>rosids</taxon>
        <taxon>fabids</taxon>
        <taxon>Rosales</taxon>
        <taxon>Moraceae</taxon>
        <taxon>Ficeae</taxon>
        <taxon>Ficus</taxon>
    </lineage>
</organism>
<dbReference type="PANTHER" id="PTHR27005:SF522">
    <property type="entry name" value="NON-FUNCTIONAL PSEUDOKINASE ZED1-LIKE"/>
    <property type="match status" value="1"/>
</dbReference>
<evidence type="ECO:0000256" key="1">
    <source>
        <dbReference type="ARBA" id="ARBA00022741"/>
    </source>
</evidence>
<protein>
    <recommendedName>
        <fullName evidence="3">Protein kinase domain-containing protein</fullName>
    </recommendedName>
</protein>
<dbReference type="GO" id="GO:0004674">
    <property type="term" value="F:protein serine/threonine kinase activity"/>
    <property type="evidence" value="ECO:0007669"/>
    <property type="project" value="TreeGrafter"/>
</dbReference>
<evidence type="ECO:0000313" key="4">
    <source>
        <dbReference type="EMBL" id="GMN36320.1"/>
    </source>
</evidence>
<evidence type="ECO:0000313" key="5">
    <source>
        <dbReference type="Proteomes" id="UP001187192"/>
    </source>
</evidence>
<dbReference type="EMBL" id="BTGU01000006">
    <property type="protein sequence ID" value="GMN36320.1"/>
    <property type="molecule type" value="Genomic_DNA"/>
</dbReference>
<dbReference type="InterPro" id="IPR001245">
    <property type="entry name" value="Ser-Thr/Tyr_kinase_cat_dom"/>
</dbReference>
<dbReference type="InterPro" id="IPR000719">
    <property type="entry name" value="Prot_kinase_dom"/>
</dbReference>
<dbReference type="PANTHER" id="PTHR27005">
    <property type="entry name" value="WALL-ASSOCIATED RECEPTOR KINASE-LIKE 21"/>
    <property type="match status" value="1"/>
</dbReference>
<keyword evidence="1" id="KW-0547">Nucleotide-binding</keyword>
<dbReference type="Gene3D" id="1.10.510.10">
    <property type="entry name" value="Transferase(Phosphotransferase) domain 1"/>
    <property type="match status" value="1"/>
</dbReference>
<dbReference type="GO" id="GO:0005524">
    <property type="term" value="F:ATP binding"/>
    <property type="evidence" value="ECO:0007669"/>
    <property type="project" value="UniProtKB-KW"/>
</dbReference>
<feature type="domain" description="Protein kinase" evidence="3">
    <location>
        <begin position="25"/>
        <end position="277"/>
    </location>
</feature>
<dbReference type="PROSITE" id="PS50011">
    <property type="entry name" value="PROTEIN_KINASE_DOM"/>
    <property type="match status" value="1"/>
</dbReference>
<dbReference type="Pfam" id="PF07714">
    <property type="entry name" value="PK_Tyr_Ser-Thr"/>
    <property type="match status" value="1"/>
</dbReference>
<dbReference type="InterPro" id="IPR011009">
    <property type="entry name" value="Kinase-like_dom_sf"/>
</dbReference>
<comment type="caution">
    <text evidence="4">The sequence shown here is derived from an EMBL/GenBank/DDBJ whole genome shotgun (WGS) entry which is preliminary data.</text>
</comment>
<dbReference type="Proteomes" id="UP001187192">
    <property type="component" value="Unassembled WGS sequence"/>
</dbReference>
<gene>
    <name evidence="4" type="ORF">TIFTF001_005915</name>
</gene>
<dbReference type="Gramene" id="FCD_00006446-RA">
    <property type="protein sequence ID" value="FCD_00006446-RA:cds"/>
    <property type="gene ID" value="FCD_00006446"/>
</dbReference>
<dbReference type="SUPFAM" id="SSF56112">
    <property type="entry name" value="Protein kinase-like (PK-like)"/>
    <property type="match status" value="1"/>
</dbReference>
<dbReference type="GO" id="GO:0005886">
    <property type="term" value="C:plasma membrane"/>
    <property type="evidence" value="ECO:0007669"/>
    <property type="project" value="TreeGrafter"/>
</dbReference>
<proteinExistence type="predicted"/>
<accession>A0AA87ZN47</accession>
<dbReference type="GO" id="GO:0007166">
    <property type="term" value="P:cell surface receptor signaling pathway"/>
    <property type="evidence" value="ECO:0007669"/>
    <property type="project" value="InterPro"/>
</dbReference>
<evidence type="ECO:0000259" key="3">
    <source>
        <dbReference type="PROSITE" id="PS50011"/>
    </source>
</evidence>
<dbReference type="InterPro" id="IPR045274">
    <property type="entry name" value="WAK-like"/>
</dbReference>
<dbReference type="AlphaFoldDB" id="A0AA87ZN47"/>
<keyword evidence="2" id="KW-0067">ATP-binding</keyword>
<evidence type="ECO:0000256" key="2">
    <source>
        <dbReference type="ARBA" id="ARBA00022840"/>
    </source>
</evidence>
<keyword evidence="5" id="KW-1185">Reference proteome</keyword>
<dbReference type="Gene3D" id="3.30.200.20">
    <property type="entry name" value="Phosphorylase Kinase, domain 1"/>
    <property type="match status" value="1"/>
</dbReference>